<dbReference type="Proteomes" id="UP000283210">
    <property type="component" value="Chromosome 3"/>
</dbReference>
<dbReference type="GO" id="GO:0004060">
    <property type="term" value="F:arylamine N-acetyltransferase activity"/>
    <property type="evidence" value="ECO:0007669"/>
    <property type="project" value="UniProtKB-EC"/>
</dbReference>
<gene>
    <name evidence="6" type="ORF">OJAV_G00025800</name>
</gene>
<keyword evidence="7" id="KW-1185">Reference proteome</keyword>
<dbReference type="InterPro" id="IPR053710">
    <property type="entry name" value="Arylamine_NAT_domain_sf"/>
</dbReference>
<evidence type="ECO:0000313" key="6">
    <source>
        <dbReference type="EMBL" id="RVE74817.1"/>
    </source>
</evidence>
<organism evidence="6 7">
    <name type="scientific">Oryzias javanicus</name>
    <name type="common">Javanese ricefish</name>
    <name type="synonym">Aplocheilus javanicus</name>
    <dbReference type="NCBI Taxonomy" id="123683"/>
    <lineage>
        <taxon>Eukaryota</taxon>
        <taxon>Metazoa</taxon>
        <taxon>Chordata</taxon>
        <taxon>Craniata</taxon>
        <taxon>Vertebrata</taxon>
        <taxon>Euteleostomi</taxon>
        <taxon>Actinopterygii</taxon>
        <taxon>Neopterygii</taxon>
        <taxon>Teleostei</taxon>
        <taxon>Neoteleostei</taxon>
        <taxon>Acanthomorphata</taxon>
        <taxon>Ovalentaria</taxon>
        <taxon>Atherinomorphae</taxon>
        <taxon>Beloniformes</taxon>
        <taxon>Adrianichthyidae</taxon>
        <taxon>Oryziinae</taxon>
        <taxon>Oryzias</taxon>
    </lineage>
</organism>
<dbReference type="OrthoDB" id="10260017at2759"/>
<dbReference type="InterPro" id="IPR038765">
    <property type="entry name" value="Papain-like_cys_pep_sf"/>
</dbReference>
<dbReference type="EMBL" id="CM012439">
    <property type="protein sequence ID" value="RVE74817.1"/>
    <property type="molecule type" value="Genomic_DNA"/>
</dbReference>
<evidence type="ECO:0000256" key="5">
    <source>
        <dbReference type="RuleBase" id="RU003452"/>
    </source>
</evidence>
<sequence>MTIPFENLSIHCGERISMNLELIFNKLVRSKRGGWCLESNYLFGWVLRAMGFNATTLGASVYSSILNAYFPGENHLINRVIVDGKAYITDVSFGVSSQVWEPLELISEKDQPQAAGVFCLTNNGDMWVLEKSSRKPVVMNPDFAKSTLVNRKEKYVLYRFTLTHQTNIWVIKMTASNKPVLTLHQQIHLLFANTHRVQSSGGMDLQ</sequence>
<dbReference type="Gene3D" id="3.30.2140.20">
    <property type="match status" value="1"/>
</dbReference>
<dbReference type="InterPro" id="IPR001447">
    <property type="entry name" value="Arylamine_N-AcTrfase"/>
</dbReference>
<evidence type="ECO:0000256" key="4">
    <source>
        <dbReference type="ARBA" id="ARBA00023315"/>
    </source>
</evidence>
<keyword evidence="4 5" id="KW-0012">Acyltransferase</keyword>
<accession>A0A3S2N5W7</accession>
<dbReference type="PANTHER" id="PTHR11786">
    <property type="entry name" value="N-HYDROXYARYLAMINE O-ACETYLTRANSFERASE"/>
    <property type="match status" value="1"/>
</dbReference>
<dbReference type="EC" id="2.3.1.5" evidence="2"/>
<evidence type="ECO:0000256" key="3">
    <source>
        <dbReference type="ARBA" id="ARBA00022679"/>
    </source>
</evidence>
<dbReference type="PANTHER" id="PTHR11786:SF8">
    <property type="entry name" value="ARYLAMINE N-ACETYLTRANSFERASE 1"/>
    <property type="match status" value="1"/>
</dbReference>
<evidence type="ECO:0000256" key="2">
    <source>
        <dbReference type="ARBA" id="ARBA00012701"/>
    </source>
</evidence>
<evidence type="ECO:0000313" key="7">
    <source>
        <dbReference type="Proteomes" id="UP000283210"/>
    </source>
</evidence>
<dbReference type="AlphaFoldDB" id="A0A3S2N5W7"/>
<protein>
    <recommendedName>
        <fullName evidence="2">arylamine N-acetyltransferase</fullName>
        <ecNumber evidence="2">2.3.1.5</ecNumber>
    </recommendedName>
</protein>
<evidence type="ECO:0000256" key="1">
    <source>
        <dbReference type="ARBA" id="ARBA00006547"/>
    </source>
</evidence>
<comment type="similarity">
    <text evidence="1 5">Belongs to the arylamine N-acetyltransferase family.</text>
</comment>
<dbReference type="PRINTS" id="PR01543">
    <property type="entry name" value="ANATRNSFRASE"/>
</dbReference>
<dbReference type="Pfam" id="PF00797">
    <property type="entry name" value="Acetyltransf_2"/>
    <property type="match status" value="1"/>
</dbReference>
<name>A0A3S2N5W7_ORYJA</name>
<dbReference type="SUPFAM" id="SSF54001">
    <property type="entry name" value="Cysteine proteinases"/>
    <property type="match status" value="1"/>
</dbReference>
<reference evidence="6 7" key="1">
    <citation type="submission" date="2018-11" db="EMBL/GenBank/DDBJ databases">
        <authorList>
            <person name="Lopez-Roques C."/>
            <person name="Donnadieu C."/>
            <person name="Bouchez O."/>
            <person name="Klopp C."/>
            <person name="Cabau C."/>
            <person name="Zahm M."/>
        </authorList>
    </citation>
    <scope>NUCLEOTIDE SEQUENCE [LARGE SCALE GENOMIC DNA]</scope>
    <source>
        <strain evidence="6">RS831</strain>
        <tissue evidence="6">Whole body</tissue>
    </source>
</reference>
<proteinExistence type="inferred from homology"/>
<keyword evidence="3 5" id="KW-0808">Transferase</keyword>
<reference evidence="6 7" key="2">
    <citation type="submission" date="2019-01" db="EMBL/GenBank/DDBJ databases">
        <title>A chromosome length genome reference of the Java medaka (oryzias javanicus).</title>
        <authorList>
            <person name="Herpin A."/>
            <person name="Takehana Y."/>
            <person name="Naruse K."/>
            <person name="Ansai S."/>
            <person name="Kawaguchi M."/>
        </authorList>
    </citation>
    <scope>NUCLEOTIDE SEQUENCE [LARGE SCALE GENOMIC DNA]</scope>
    <source>
        <strain evidence="6">RS831</strain>
        <tissue evidence="6">Whole body</tissue>
    </source>
</reference>